<dbReference type="NCBIfam" id="NF033915">
    <property type="entry name" value="antiphage_ZorA_2"/>
    <property type="match status" value="1"/>
</dbReference>
<dbReference type="EMBL" id="FQZU01000016">
    <property type="protein sequence ID" value="SHJ99666.1"/>
    <property type="molecule type" value="Genomic_DNA"/>
</dbReference>
<dbReference type="AlphaFoldDB" id="A0A1M6NVD6"/>
<dbReference type="Proteomes" id="UP000183994">
    <property type="component" value="Unassembled WGS sequence"/>
</dbReference>
<dbReference type="RefSeq" id="WP_073476586.1">
    <property type="nucleotide sequence ID" value="NZ_FQZU01000016.1"/>
</dbReference>
<evidence type="ECO:0000313" key="3">
    <source>
        <dbReference type="EMBL" id="SHJ99666.1"/>
    </source>
</evidence>
<reference evidence="4" key="1">
    <citation type="submission" date="2016-11" db="EMBL/GenBank/DDBJ databases">
        <authorList>
            <person name="Varghese N."/>
            <person name="Submissions S."/>
        </authorList>
    </citation>
    <scope>NUCLEOTIDE SEQUENCE [LARGE SCALE GENOMIC DNA]</scope>
    <source>
        <strain evidence="4">DSM 16219</strain>
    </source>
</reference>
<evidence type="ECO:0000256" key="1">
    <source>
        <dbReference type="SAM" id="Coils"/>
    </source>
</evidence>
<sequence length="782" mass="86394">MNFFSFLIPNFHDILNPDVLFTTRMSAGLIFILWAFLVIVAAYLVVTALFPLKSIKSMKKLLSELTPELLVEKRRDILLGAEEIPRLKRIWRLWDGTLVEGNDGKNLYATVNASQFFYSRAIAPEIVDNRFLAAVPGLLTAVGVLGTFLGLSIGLGGLDLSDKGMEHISSGVNHLITGASLAFSTSVWGVICSIAFNLIEKLTERRVRDRVRSLQRQINDLFPSLNPEDTLLLIEQHGRQSRETLQGLAEQIGDRMQESVNLMGVQMQQTMESLSKSMVDGVTDMLTPALEKLIGKADEFAGRQENGAHEALAELVEKFSNTLGKRAKEQGKAMENANREMQGQFSSFGAYFEKLSDSLDQKHQQALAQDESRTQMFQTIVKELQSQHSQLSDNVRSGVEANRESVVEIQKQAAELLTAVEKSQSALRKTTDDLGETVQGFGSATDNVKELVSTLRDASEQMASSMKDAGLATSAASSESAQVTANLDKLLAIVTDTQQQIEITRQGIQQASEAMVGGLSSSNQEMLEKLQSFSERFEQLSEVMDKKYSEAVSQDESRSTIFELFVEEMREQQKLLSENVRAGVEANNTSTSKVQAQQEELAGVVNQSQQSMQQAASELERVIGGFGDATKNINELVSTLKSASDQMAAALTEAGQNTATASKESARVSENLHRSLVMVRETQEQIETTRQGIKEASESVVDGMKSSIVQNRQLQDELKQHVEGLQKQVKTLLSEYSDQVNSQTVERLEEWNRQTRSFCSAMVNVVGQMNSVLAEMEDRAAK</sequence>
<dbReference type="Gene3D" id="1.10.287.950">
    <property type="entry name" value="Methyl-accepting chemotaxis protein"/>
    <property type="match status" value="1"/>
</dbReference>
<evidence type="ECO:0000256" key="2">
    <source>
        <dbReference type="SAM" id="Phobius"/>
    </source>
</evidence>
<proteinExistence type="predicted"/>
<feature type="transmembrane region" description="Helical" evidence="2">
    <location>
        <begin position="131"/>
        <end position="155"/>
    </location>
</feature>
<keyword evidence="2" id="KW-0812">Transmembrane</keyword>
<keyword evidence="1" id="KW-0175">Coiled coil</keyword>
<dbReference type="STRING" id="1121393.SAMN02745216_02669"/>
<protein>
    <recommendedName>
        <fullName evidence="5">MotA/TolQ/ExbB proton channel family protein</fullName>
    </recommendedName>
</protein>
<keyword evidence="4" id="KW-1185">Reference proteome</keyword>
<feature type="coiled-coil region" evidence="1">
    <location>
        <begin position="679"/>
        <end position="735"/>
    </location>
</feature>
<evidence type="ECO:0008006" key="5">
    <source>
        <dbReference type="Google" id="ProtNLM"/>
    </source>
</evidence>
<name>A0A1M6NVD6_9BACT</name>
<dbReference type="OrthoDB" id="5431361at2"/>
<organism evidence="3 4">
    <name type="scientific">Desulfatibacillum alkenivorans DSM 16219</name>
    <dbReference type="NCBI Taxonomy" id="1121393"/>
    <lineage>
        <taxon>Bacteria</taxon>
        <taxon>Pseudomonadati</taxon>
        <taxon>Thermodesulfobacteriota</taxon>
        <taxon>Desulfobacteria</taxon>
        <taxon>Desulfobacterales</taxon>
        <taxon>Desulfatibacillaceae</taxon>
        <taxon>Desulfatibacillum</taxon>
    </lineage>
</organism>
<keyword evidence="2" id="KW-0472">Membrane</keyword>
<keyword evidence="2" id="KW-1133">Transmembrane helix</keyword>
<accession>A0A1M6NVD6</accession>
<feature type="transmembrane region" description="Helical" evidence="2">
    <location>
        <begin position="27"/>
        <end position="52"/>
    </location>
</feature>
<gene>
    <name evidence="3" type="ORF">SAMN02745216_02669</name>
</gene>
<evidence type="ECO:0000313" key="4">
    <source>
        <dbReference type="Proteomes" id="UP000183994"/>
    </source>
</evidence>